<proteinExistence type="predicted"/>
<keyword evidence="3" id="KW-1185">Reference proteome</keyword>
<protein>
    <submittedName>
        <fullName evidence="2">Uncharacterized protein</fullName>
    </submittedName>
</protein>
<dbReference type="EMBL" id="CAJZAF010000013">
    <property type="protein sequence ID" value="CAG9173697.1"/>
    <property type="molecule type" value="Genomic_DNA"/>
</dbReference>
<gene>
    <name evidence="2" type="ORF">LMG23994_02687</name>
</gene>
<organism evidence="2 3">
    <name type="scientific">Cupriavidus pinatubonensis</name>
    <dbReference type="NCBI Taxonomy" id="248026"/>
    <lineage>
        <taxon>Bacteria</taxon>
        <taxon>Pseudomonadati</taxon>
        <taxon>Pseudomonadota</taxon>
        <taxon>Betaproteobacteria</taxon>
        <taxon>Burkholderiales</taxon>
        <taxon>Burkholderiaceae</taxon>
        <taxon>Cupriavidus</taxon>
    </lineage>
</organism>
<evidence type="ECO:0000313" key="3">
    <source>
        <dbReference type="Proteomes" id="UP000701702"/>
    </source>
</evidence>
<dbReference type="Proteomes" id="UP000701702">
    <property type="component" value="Unassembled WGS sequence"/>
</dbReference>
<reference evidence="2 3" key="1">
    <citation type="submission" date="2021-08" db="EMBL/GenBank/DDBJ databases">
        <authorList>
            <person name="Peeters C."/>
        </authorList>
    </citation>
    <scope>NUCLEOTIDE SEQUENCE [LARGE SCALE GENOMIC DNA]</scope>
    <source>
        <strain evidence="2 3">LMG 23994</strain>
    </source>
</reference>
<comment type="caution">
    <text evidence="2">The sequence shown here is derived from an EMBL/GenBank/DDBJ whole genome shotgun (WGS) entry which is preliminary data.</text>
</comment>
<evidence type="ECO:0000256" key="1">
    <source>
        <dbReference type="SAM" id="MobiDB-lite"/>
    </source>
</evidence>
<dbReference type="RefSeq" id="WP_224002690.1">
    <property type="nucleotide sequence ID" value="NZ_CAJZAF010000013.1"/>
</dbReference>
<name>A0ABM8X1F0_9BURK</name>
<feature type="region of interest" description="Disordered" evidence="1">
    <location>
        <begin position="83"/>
        <end position="102"/>
    </location>
</feature>
<accession>A0ABM8X1F0</accession>
<sequence length="102" mass="11037">MGMTCAAIALILLLSAHVLETLHSQERARVKAERQAAQHAVTRMIGMLREDSETRLRTIIENPYQIDLARRIAAAPGDQACALSMRRGSRPSSAAAASRAIA</sequence>
<evidence type="ECO:0000313" key="2">
    <source>
        <dbReference type="EMBL" id="CAG9173697.1"/>
    </source>
</evidence>
<feature type="compositionally biased region" description="Low complexity" evidence="1">
    <location>
        <begin position="90"/>
        <end position="102"/>
    </location>
</feature>